<evidence type="ECO:0000259" key="1">
    <source>
        <dbReference type="Pfam" id="PF20094"/>
    </source>
</evidence>
<dbReference type="RefSeq" id="WP_210513135.1">
    <property type="nucleotide sequence ID" value="NZ_JAFIDN010000012.1"/>
</dbReference>
<keyword evidence="3" id="KW-1185">Reference proteome</keyword>
<name>A0A8J7RMI6_9BACT</name>
<dbReference type="NCBIfam" id="TIGR04514">
    <property type="entry name" value="GWxTD_dom"/>
    <property type="match status" value="1"/>
</dbReference>
<gene>
    <name evidence="2" type="ORF">NATSA_13470</name>
</gene>
<dbReference type="Pfam" id="PF20094">
    <property type="entry name" value="GWxTD_dom"/>
    <property type="match status" value="1"/>
</dbReference>
<dbReference type="AlphaFoldDB" id="A0A8J7RMI6"/>
<sequence>MVLRYYIIPIVLIAVALACSRAFDPEIRTGAHPHLTDGKPEVMLSAIAFLDDENHPVIDVDLDIVYGSLIYRERDGEFQAGVGIQTEVFRVIDESDDEFERVEVRDKDIDVADDHHSVTDSGSTFSHNERIRVRPGDYVVVVRVTDKNSDQSVHRRSNVSVLDPDSDQPNLTHIKTFGSGKDFRDRELPLTTYNIPGRVDSITFEFQVTRPEEIEPVAVRMRLKKIASDTVPPRPMSGITPTTGSLQYRGINYNRTETLESQERILREETGTITIEYRTARPARGNYRFQVELVEEDGDDAFMYKARDFASMSENFPNIKSYRELAKPLVYLMRRSEYRDLMETESRDTLKHKIDRFWLSNIGNKEEASRVIEKYYERVEEANKQFSNFKEGWMTDMGMVYILFGPPWYVERSLDTMVWIYGYNRSDPRRVFQFRRTRVASDARPFEHYILQRRNEYHSVEYEQIQRWLSGTILTRPI</sequence>
<comment type="caution">
    <text evidence="2">The sequence shown here is derived from an EMBL/GenBank/DDBJ whole genome shotgun (WGS) entry which is preliminary data.</text>
</comment>
<dbReference type="EMBL" id="JAFIDN010000012">
    <property type="protein sequence ID" value="MBP3193680.1"/>
    <property type="molecule type" value="Genomic_DNA"/>
</dbReference>
<dbReference type="Proteomes" id="UP000673975">
    <property type="component" value="Unassembled WGS sequence"/>
</dbReference>
<protein>
    <submittedName>
        <fullName evidence="2">GWxTD domain-containing protein</fullName>
    </submittedName>
</protein>
<organism evidence="2 3">
    <name type="scientific">Natronogracilivirga saccharolytica</name>
    <dbReference type="NCBI Taxonomy" id="2812953"/>
    <lineage>
        <taxon>Bacteria</taxon>
        <taxon>Pseudomonadati</taxon>
        <taxon>Balneolota</taxon>
        <taxon>Balneolia</taxon>
        <taxon>Balneolales</taxon>
        <taxon>Cyclonatronaceae</taxon>
        <taxon>Natronogracilivirga</taxon>
    </lineage>
</organism>
<dbReference type="PROSITE" id="PS51257">
    <property type="entry name" value="PROKAR_LIPOPROTEIN"/>
    <property type="match status" value="1"/>
</dbReference>
<feature type="domain" description="GWxTD" evidence="1">
    <location>
        <begin position="305"/>
        <end position="468"/>
    </location>
</feature>
<evidence type="ECO:0000313" key="3">
    <source>
        <dbReference type="Proteomes" id="UP000673975"/>
    </source>
</evidence>
<accession>A0A8J7RMI6</accession>
<dbReference type="InterPro" id="IPR030959">
    <property type="entry name" value="GWxTD_dom"/>
</dbReference>
<proteinExistence type="predicted"/>
<reference evidence="2" key="1">
    <citation type="submission" date="2021-02" db="EMBL/GenBank/DDBJ databases">
        <title>Natronogracilivirga saccharolytica gen. nov. sp. nov. a new anaerobic, haloalkiliphilic carbohydrate-fermenting bacterium from soda lake and proposing of Cyclonatronumiaceae fam. nov. in the phylum Balneolaeota.</title>
        <authorList>
            <person name="Zhilina T.N."/>
            <person name="Sorokin D.Y."/>
            <person name="Zavarzina D.G."/>
            <person name="Toshchakov S.V."/>
            <person name="Kublanov I.V."/>
        </authorList>
    </citation>
    <scope>NUCLEOTIDE SEQUENCE</scope>
    <source>
        <strain evidence="2">Z-1702</strain>
    </source>
</reference>
<evidence type="ECO:0000313" key="2">
    <source>
        <dbReference type="EMBL" id="MBP3193680.1"/>
    </source>
</evidence>